<keyword evidence="2" id="KW-0645">Protease</keyword>
<reference evidence="2 3" key="1">
    <citation type="submission" date="2024-06" db="EMBL/GenBank/DDBJ databases">
        <title>Sorghum-associated microbial communities from plants grown in Nebraska, USA.</title>
        <authorList>
            <person name="Schachtman D."/>
        </authorList>
    </citation>
    <scope>NUCLEOTIDE SEQUENCE [LARGE SCALE GENOMIC DNA]</scope>
    <source>
        <strain evidence="2 3">2814</strain>
    </source>
</reference>
<dbReference type="EMBL" id="JBEPTF010000001">
    <property type="protein sequence ID" value="MET4683416.1"/>
    <property type="molecule type" value="Genomic_DNA"/>
</dbReference>
<protein>
    <submittedName>
        <fullName evidence="2">D-alanyl-D-alanine carboxypeptidase</fullName>
        <ecNumber evidence="2">3.4.16.4</ecNumber>
    </submittedName>
</protein>
<dbReference type="Gene3D" id="3.40.710.10">
    <property type="entry name" value="DD-peptidase/beta-lactamase superfamily"/>
    <property type="match status" value="1"/>
</dbReference>
<feature type="domain" description="Beta-lactamase-related" evidence="1">
    <location>
        <begin position="30"/>
        <end position="336"/>
    </location>
</feature>
<dbReference type="SUPFAM" id="SSF56601">
    <property type="entry name" value="beta-lactamase/transpeptidase-like"/>
    <property type="match status" value="1"/>
</dbReference>
<dbReference type="InterPro" id="IPR050789">
    <property type="entry name" value="Diverse_Enzym_Activities"/>
</dbReference>
<dbReference type="GO" id="GO:0009002">
    <property type="term" value="F:serine-type D-Ala-D-Ala carboxypeptidase activity"/>
    <property type="evidence" value="ECO:0007669"/>
    <property type="project" value="UniProtKB-EC"/>
</dbReference>
<dbReference type="InterPro" id="IPR001466">
    <property type="entry name" value="Beta-lactam-related"/>
</dbReference>
<dbReference type="Pfam" id="PF00144">
    <property type="entry name" value="Beta-lactamase"/>
    <property type="match status" value="1"/>
</dbReference>
<comment type="caution">
    <text evidence="2">The sequence shown here is derived from an EMBL/GenBank/DDBJ whole genome shotgun (WGS) entry which is preliminary data.</text>
</comment>
<dbReference type="InterPro" id="IPR012338">
    <property type="entry name" value="Beta-lactam/transpept-like"/>
</dbReference>
<proteinExistence type="predicted"/>
<evidence type="ECO:0000313" key="2">
    <source>
        <dbReference type="EMBL" id="MET4683416.1"/>
    </source>
</evidence>
<dbReference type="PANTHER" id="PTHR43283">
    <property type="entry name" value="BETA-LACTAMASE-RELATED"/>
    <property type="match status" value="1"/>
</dbReference>
<evidence type="ECO:0000259" key="1">
    <source>
        <dbReference type="Pfam" id="PF00144"/>
    </source>
</evidence>
<dbReference type="EC" id="3.4.16.4" evidence="2"/>
<keyword evidence="2" id="KW-0121">Carboxypeptidase</keyword>
<evidence type="ECO:0000313" key="3">
    <source>
        <dbReference type="Proteomes" id="UP001549313"/>
    </source>
</evidence>
<gene>
    <name evidence="2" type="ORF">ABIE19_001325</name>
</gene>
<name>A0ABV2RA04_9CAUL</name>
<keyword evidence="3" id="KW-1185">Reference proteome</keyword>
<sequence>MMLSAVAGAGFVGLSSGSVRALGRHEAVGAVIDGMVRDHGFQGVAAVGRDGRIEHVRSAGLWNIAQNMPMEPDRQMGVASISKRLTATAVMRLVDQGLLFLDEPITRWLPDYRADTGSRLTLRRLLSNCSGLADAFMPAVRAAPGLLAEPWISTGEAIRLFASGDLIFEPGARFDYVLVNWVIVQGVIEAATGRPYAGAMRSLVLEPLGMRHTTPIKPDDAASYRTVSPPVEWTNPRPPFLVAGGGYYSTAADLMRFAHRVYDTDFLSRMSRDQLTAIEVKSDNYALGGRMRKVAIQGVEVEAAWDTGSSSGFRSVLGHRLDRQGTVVILNNTAISQRVMDGFAEALLRAHAADHAAAA</sequence>
<accession>A0ABV2RA04</accession>
<keyword evidence="2" id="KW-0378">Hydrolase</keyword>
<organism evidence="2 3">
    <name type="scientific">Brevundimonas faecalis</name>
    <dbReference type="NCBI Taxonomy" id="947378"/>
    <lineage>
        <taxon>Bacteria</taxon>
        <taxon>Pseudomonadati</taxon>
        <taxon>Pseudomonadota</taxon>
        <taxon>Alphaproteobacteria</taxon>
        <taxon>Caulobacterales</taxon>
        <taxon>Caulobacteraceae</taxon>
        <taxon>Brevundimonas</taxon>
    </lineage>
</organism>
<dbReference type="Proteomes" id="UP001549313">
    <property type="component" value="Unassembled WGS sequence"/>
</dbReference>